<feature type="region of interest" description="Disordered" evidence="10">
    <location>
        <begin position="305"/>
        <end position="344"/>
    </location>
</feature>
<dbReference type="GO" id="GO:0005813">
    <property type="term" value="C:centrosome"/>
    <property type="evidence" value="ECO:0007669"/>
    <property type="project" value="UniProtKB-SubCell"/>
</dbReference>
<keyword evidence="12" id="KW-1185">Reference proteome</keyword>
<accession>A0A8T2JJW7</accession>
<evidence type="ECO:0000256" key="8">
    <source>
        <dbReference type="ARBA" id="ARBA00024919"/>
    </source>
</evidence>
<evidence type="ECO:0000256" key="6">
    <source>
        <dbReference type="ARBA" id="ARBA00023212"/>
    </source>
</evidence>
<feature type="region of interest" description="Disordered" evidence="10">
    <location>
        <begin position="549"/>
        <end position="636"/>
    </location>
</feature>
<evidence type="ECO:0000256" key="4">
    <source>
        <dbReference type="ARBA" id="ARBA00013872"/>
    </source>
</evidence>
<comment type="function">
    <text evidence="8">Centrosomal protein required for establishing a robust mitotic centrosome architecture that can endure the forces that converge on the centrosomes during spindle formation. Required for stabilizing the expanded pericentriolar material around the centriole.</text>
</comment>
<evidence type="ECO:0000256" key="2">
    <source>
        <dbReference type="ARBA" id="ARBA00004300"/>
    </source>
</evidence>
<keyword evidence="6" id="KW-0206">Cytoskeleton</keyword>
<feature type="compositionally biased region" description="Acidic residues" evidence="10">
    <location>
        <begin position="627"/>
        <end position="636"/>
    </location>
</feature>
<evidence type="ECO:0000313" key="12">
    <source>
        <dbReference type="Proteomes" id="UP000812440"/>
    </source>
</evidence>
<evidence type="ECO:0000313" key="11">
    <source>
        <dbReference type="EMBL" id="KAG8443998.1"/>
    </source>
</evidence>
<feature type="compositionally biased region" description="Polar residues" evidence="10">
    <location>
        <begin position="319"/>
        <end position="344"/>
    </location>
</feature>
<comment type="similarity">
    <text evidence="3">Belongs to the kizuna family.</text>
</comment>
<protein>
    <recommendedName>
        <fullName evidence="4">Centrosomal protein kizuna</fullName>
    </recommendedName>
    <alternativeName>
        <fullName evidence="9">Polo-like kinase 1 substrate 1</fullName>
    </alternativeName>
</protein>
<keyword evidence="5" id="KW-0963">Cytoplasm</keyword>
<dbReference type="PANTHER" id="PTHR16299:SF2">
    <property type="entry name" value="CENTROSOMAL PROTEIN KIZUNA"/>
    <property type="match status" value="1"/>
</dbReference>
<evidence type="ECO:0000256" key="10">
    <source>
        <dbReference type="SAM" id="MobiDB-lite"/>
    </source>
</evidence>
<feature type="compositionally biased region" description="Acidic residues" evidence="10">
    <location>
        <begin position="555"/>
        <end position="566"/>
    </location>
</feature>
<evidence type="ECO:0000256" key="3">
    <source>
        <dbReference type="ARBA" id="ARBA00010767"/>
    </source>
</evidence>
<dbReference type="AlphaFoldDB" id="A0A8T2JJW7"/>
<evidence type="ECO:0000256" key="9">
    <source>
        <dbReference type="ARBA" id="ARBA00031153"/>
    </source>
</evidence>
<feature type="compositionally biased region" description="Polar residues" evidence="10">
    <location>
        <begin position="196"/>
        <end position="208"/>
    </location>
</feature>
<evidence type="ECO:0000256" key="1">
    <source>
        <dbReference type="ARBA" id="ARBA00004120"/>
    </source>
</evidence>
<reference evidence="11" key="1">
    <citation type="thesis" date="2020" institute="ProQuest LLC" country="789 East Eisenhower Parkway, Ann Arbor, MI, USA">
        <title>Comparative Genomics and Chromosome Evolution.</title>
        <authorList>
            <person name="Mudd A.B."/>
        </authorList>
    </citation>
    <scope>NUCLEOTIDE SEQUENCE</scope>
    <source>
        <strain evidence="11">Female2</strain>
        <tissue evidence="11">Blood</tissue>
    </source>
</reference>
<organism evidence="11 12">
    <name type="scientific">Hymenochirus boettgeri</name>
    <name type="common">Congo dwarf clawed frog</name>
    <dbReference type="NCBI Taxonomy" id="247094"/>
    <lineage>
        <taxon>Eukaryota</taxon>
        <taxon>Metazoa</taxon>
        <taxon>Chordata</taxon>
        <taxon>Craniata</taxon>
        <taxon>Vertebrata</taxon>
        <taxon>Euteleostomi</taxon>
        <taxon>Amphibia</taxon>
        <taxon>Batrachia</taxon>
        <taxon>Anura</taxon>
        <taxon>Pipoidea</taxon>
        <taxon>Pipidae</taxon>
        <taxon>Pipinae</taxon>
        <taxon>Hymenochirus</taxon>
    </lineage>
</organism>
<evidence type="ECO:0000256" key="5">
    <source>
        <dbReference type="ARBA" id="ARBA00022490"/>
    </source>
</evidence>
<gene>
    <name evidence="11" type="ORF">GDO86_009254</name>
</gene>
<feature type="compositionally biased region" description="Low complexity" evidence="10">
    <location>
        <begin position="590"/>
        <end position="599"/>
    </location>
</feature>
<evidence type="ECO:0000256" key="7">
    <source>
        <dbReference type="ARBA" id="ARBA00023273"/>
    </source>
</evidence>
<dbReference type="OrthoDB" id="8015657at2759"/>
<sequence length="636" mass="71811">MDLSRTEYPLKYLKMKNSLEDIREREKRARLRNQTFLQELDYIEARLLGLISSANGLQQKRMQQISAQAEIDTNLNMSRKTHHPATIFMGRHTSENSSIEHCLTQRKSPQPTKSFSISDPHSVRQPAINGNLTDSCVVPANSDIQCLNKPDKMDEETCFQISQKMPVTSNASSEDGRTHHVEIDKTQSGRKHLVESRQSAQLSTQTLERLSPENRAEDLQNDSPGNKVEKSLMYERLVPNEERFTHTNLSGSSPDACDYINKQTSDKHSGSENLSDKKEFCHIIPEPNDIEFLDSSSDLTVSITESEDDDSYPHDEMIGNQNKDQSIPLTKPTKLNNNNSPKDTKVNSYYESTVNRNNLSDQGFAHLLKSIENMVLLKRAECIDLYQKTDICQTKLDHLIGICNQIGPLKIEDFENCSALVVHQLQKVMKNTASGYKQQNNSYSEVTERSLQECLHNHLSFLKKHCILNNESIPEVFASLMTTRYMTKDINASVEGEKKMTTVPCTSTENSVKKPSDPYKHIPYVQSNLSNPALSGAPIQSKETIVQYGTHAEKESDEEEISDTSELDIPGLAADDGNSQTRKIDKRSTENSFSSSEKSSPSRKAFWGESEDSSSEIEAMLKPQSENTDDFDDFFD</sequence>
<proteinExistence type="inferred from homology"/>
<dbReference type="GO" id="GO:0007051">
    <property type="term" value="P:spindle organization"/>
    <property type="evidence" value="ECO:0007669"/>
    <property type="project" value="InterPro"/>
</dbReference>
<comment type="subcellular location">
    <subcellularLocation>
        <location evidence="1">Cytoplasm</location>
        <location evidence="1">Cytoskeleton</location>
        <location evidence="1">Cilium basal body</location>
    </subcellularLocation>
    <subcellularLocation>
        <location evidence="2">Cytoplasm</location>
        <location evidence="2">Cytoskeleton</location>
        <location evidence="2">Microtubule organizing center</location>
        <location evidence="2">Centrosome</location>
    </subcellularLocation>
</comment>
<dbReference type="EMBL" id="JAACNH010000004">
    <property type="protein sequence ID" value="KAG8443998.1"/>
    <property type="molecule type" value="Genomic_DNA"/>
</dbReference>
<feature type="compositionally biased region" description="Basic and acidic residues" evidence="10">
    <location>
        <begin position="185"/>
        <end position="195"/>
    </location>
</feature>
<dbReference type="Proteomes" id="UP000812440">
    <property type="component" value="Chromosome 5"/>
</dbReference>
<name>A0A8T2JJW7_9PIPI</name>
<keyword evidence="7" id="KW-0966">Cell projection</keyword>
<feature type="region of interest" description="Disordered" evidence="10">
    <location>
        <begin position="185"/>
        <end position="228"/>
    </location>
</feature>
<dbReference type="PANTHER" id="PTHR16299">
    <property type="entry name" value="CENTROSOMAL PROTEIN KIZUNA"/>
    <property type="match status" value="1"/>
</dbReference>
<dbReference type="InterPro" id="IPR026742">
    <property type="entry name" value="Centrosomal_kizuma"/>
</dbReference>
<comment type="caution">
    <text evidence="11">The sequence shown here is derived from an EMBL/GenBank/DDBJ whole genome shotgun (WGS) entry which is preliminary data.</text>
</comment>